<keyword evidence="2" id="KW-1185">Reference proteome</keyword>
<reference evidence="1 2" key="2">
    <citation type="journal article" date="2010" name="Nucleic Acids Res.">
        <title>BeetleBase in 2010: revisions to provide comprehensive genomic information for Tribolium castaneum.</title>
        <authorList>
            <person name="Kim H.S."/>
            <person name="Murphy T."/>
            <person name="Xia J."/>
            <person name="Caragea D."/>
            <person name="Park Y."/>
            <person name="Beeman R.W."/>
            <person name="Lorenzen M.D."/>
            <person name="Butcher S."/>
            <person name="Manak J.R."/>
            <person name="Brown S.J."/>
        </authorList>
    </citation>
    <scope>NUCLEOTIDE SEQUENCE [LARGE SCALE GENOMIC DNA]</scope>
    <source>
        <strain evidence="1 2">Georgia GA2</strain>
    </source>
</reference>
<dbReference type="EMBL" id="KQ971409">
    <property type="protein sequence ID" value="EFA12866.1"/>
    <property type="molecule type" value="Genomic_DNA"/>
</dbReference>
<protein>
    <submittedName>
        <fullName evidence="1">Uncharacterized protein</fullName>
    </submittedName>
</protein>
<accession>D7EJU4</accession>
<dbReference type="Proteomes" id="UP000007266">
    <property type="component" value="Unassembled WGS sequence"/>
</dbReference>
<gene>
    <name evidence="1" type="primary">GLEAN_10718</name>
    <name evidence="1" type="ORF">TcasGA2_TC010718</name>
</gene>
<dbReference type="AlphaFoldDB" id="D7EJU4"/>
<organism evidence="1 2">
    <name type="scientific">Tribolium castaneum</name>
    <name type="common">Red flour beetle</name>
    <dbReference type="NCBI Taxonomy" id="7070"/>
    <lineage>
        <taxon>Eukaryota</taxon>
        <taxon>Metazoa</taxon>
        <taxon>Ecdysozoa</taxon>
        <taxon>Arthropoda</taxon>
        <taxon>Hexapoda</taxon>
        <taxon>Insecta</taxon>
        <taxon>Pterygota</taxon>
        <taxon>Neoptera</taxon>
        <taxon>Endopterygota</taxon>
        <taxon>Coleoptera</taxon>
        <taxon>Polyphaga</taxon>
        <taxon>Cucujiformia</taxon>
        <taxon>Tenebrionidae</taxon>
        <taxon>Tenebrionidae incertae sedis</taxon>
        <taxon>Tribolium</taxon>
    </lineage>
</organism>
<evidence type="ECO:0000313" key="2">
    <source>
        <dbReference type="Proteomes" id="UP000007266"/>
    </source>
</evidence>
<dbReference type="HOGENOM" id="CLU_2797265_0_0_1"/>
<name>D7EJU4_TRICA</name>
<evidence type="ECO:0000313" key="1">
    <source>
        <dbReference type="EMBL" id="EFA12866.1"/>
    </source>
</evidence>
<dbReference type="InParanoid" id="D7EJU4"/>
<sequence length="68" mass="7615">MTSLFKGCLALGFISEVWRKMKVVFIAKQGRSQYAVAKSVAQTDYPYIVPFKGRSTEMALHDIVSKAD</sequence>
<dbReference type="PhylomeDB" id="D7EJU4"/>
<proteinExistence type="predicted"/>
<reference evidence="1 2" key="1">
    <citation type="journal article" date="2008" name="Nature">
        <title>The genome of the model beetle and pest Tribolium castaneum.</title>
        <authorList>
            <consortium name="Tribolium Genome Sequencing Consortium"/>
            <person name="Richards S."/>
            <person name="Gibbs R.A."/>
            <person name="Weinstock G.M."/>
            <person name="Brown S.J."/>
            <person name="Denell R."/>
            <person name="Beeman R.W."/>
            <person name="Gibbs R."/>
            <person name="Beeman R.W."/>
            <person name="Brown S.J."/>
            <person name="Bucher G."/>
            <person name="Friedrich M."/>
            <person name="Grimmelikhuijzen C.J."/>
            <person name="Klingler M."/>
            <person name="Lorenzen M."/>
            <person name="Richards S."/>
            <person name="Roth S."/>
            <person name="Schroder R."/>
            <person name="Tautz D."/>
            <person name="Zdobnov E.M."/>
            <person name="Muzny D."/>
            <person name="Gibbs R.A."/>
            <person name="Weinstock G.M."/>
            <person name="Attaway T."/>
            <person name="Bell S."/>
            <person name="Buhay C.J."/>
            <person name="Chandrabose M.N."/>
            <person name="Chavez D."/>
            <person name="Clerk-Blankenburg K.P."/>
            <person name="Cree A."/>
            <person name="Dao M."/>
            <person name="Davis C."/>
            <person name="Chacko J."/>
            <person name="Dinh H."/>
            <person name="Dugan-Rocha S."/>
            <person name="Fowler G."/>
            <person name="Garner T.T."/>
            <person name="Garnes J."/>
            <person name="Gnirke A."/>
            <person name="Hawes A."/>
            <person name="Hernandez J."/>
            <person name="Hines S."/>
            <person name="Holder M."/>
            <person name="Hume J."/>
            <person name="Jhangiani S.N."/>
            <person name="Joshi V."/>
            <person name="Khan Z.M."/>
            <person name="Jackson L."/>
            <person name="Kovar C."/>
            <person name="Kowis A."/>
            <person name="Lee S."/>
            <person name="Lewis L.R."/>
            <person name="Margolis J."/>
            <person name="Morgan M."/>
            <person name="Nazareth L.V."/>
            <person name="Nguyen N."/>
            <person name="Okwuonu G."/>
            <person name="Parker D."/>
            <person name="Richards S."/>
            <person name="Ruiz S.J."/>
            <person name="Santibanez J."/>
            <person name="Savard J."/>
            <person name="Scherer S.E."/>
            <person name="Schneider B."/>
            <person name="Sodergren E."/>
            <person name="Tautz D."/>
            <person name="Vattahil S."/>
            <person name="Villasana D."/>
            <person name="White C.S."/>
            <person name="Wright R."/>
            <person name="Park Y."/>
            <person name="Beeman R.W."/>
            <person name="Lord J."/>
            <person name="Oppert B."/>
            <person name="Lorenzen M."/>
            <person name="Brown S."/>
            <person name="Wang L."/>
            <person name="Savard J."/>
            <person name="Tautz D."/>
            <person name="Richards S."/>
            <person name="Weinstock G."/>
            <person name="Gibbs R.A."/>
            <person name="Liu Y."/>
            <person name="Worley K."/>
            <person name="Weinstock G."/>
            <person name="Elsik C.G."/>
            <person name="Reese J.T."/>
            <person name="Elhaik E."/>
            <person name="Landan G."/>
            <person name="Graur D."/>
            <person name="Arensburger P."/>
            <person name="Atkinson P."/>
            <person name="Beeman R.W."/>
            <person name="Beidler J."/>
            <person name="Brown S.J."/>
            <person name="Demuth J.P."/>
            <person name="Drury D.W."/>
            <person name="Du Y.Z."/>
            <person name="Fujiwara H."/>
            <person name="Lorenzen M."/>
            <person name="Maselli V."/>
            <person name="Osanai M."/>
            <person name="Park Y."/>
            <person name="Robertson H.M."/>
            <person name="Tu Z."/>
            <person name="Wang J.J."/>
            <person name="Wang S."/>
            <person name="Richards S."/>
            <person name="Song H."/>
            <person name="Zhang L."/>
            <person name="Sodergren E."/>
            <person name="Werner D."/>
            <person name="Stanke M."/>
            <person name="Morgenstern B."/>
            <person name="Solovyev V."/>
            <person name="Kosarev P."/>
            <person name="Brown G."/>
            <person name="Chen H.C."/>
            <person name="Ermolaeva O."/>
            <person name="Hlavina W."/>
            <person name="Kapustin Y."/>
            <person name="Kiryutin B."/>
            <person name="Kitts P."/>
            <person name="Maglott D."/>
            <person name="Pruitt K."/>
            <person name="Sapojnikov V."/>
            <person name="Souvorov A."/>
            <person name="Mackey A.J."/>
            <person name="Waterhouse R.M."/>
            <person name="Wyder S."/>
            <person name="Zdobnov E.M."/>
            <person name="Zdobnov E.M."/>
            <person name="Wyder S."/>
            <person name="Kriventseva E.V."/>
            <person name="Kadowaki T."/>
            <person name="Bork P."/>
            <person name="Aranda M."/>
            <person name="Bao R."/>
            <person name="Beermann A."/>
            <person name="Berns N."/>
            <person name="Bolognesi R."/>
            <person name="Bonneton F."/>
            <person name="Bopp D."/>
            <person name="Brown S.J."/>
            <person name="Bucher G."/>
            <person name="Butts T."/>
            <person name="Chaumot A."/>
            <person name="Denell R.E."/>
            <person name="Ferrier D.E."/>
            <person name="Friedrich M."/>
            <person name="Gordon C.M."/>
            <person name="Jindra M."/>
            <person name="Klingler M."/>
            <person name="Lan Q."/>
            <person name="Lattorff H.M."/>
            <person name="Laudet V."/>
            <person name="von Levetsow C."/>
            <person name="Liu Z."/>
            <person name="Lutz R."/>
            <person name="Lynch J.A."/>
            <person name="da Fonseca R.N."/>
            <person name="Posnien N."/>
            <person name="Reuter R."/>
            <person name="Roth S."/>
            <person name="Savard J."/>
            <person name="Schinko J.B."/>
            <person name="Schmitt C."/>
            <person name="Schoppmeier M."/>
            <person name="Schroder R."/>
            <person name="Shippy T.D."/>
            <person name="Simonnet F."/>
            <person name="Marques-Souza H."/>
            <person name="Tautz D."/>
            <person name="Tomoyasu Y."/>
            <person name="Trauner J."/>
            <person name="Van der Zee M."/>
            <person name="Vervoort M."/>
            <person name="Wittkopp N."/>
            <person name="Wimmer E.A."/>
            <person name="Yang X."/>
            <person name="Jones A.K."/>
            <person name="Sattelle D.B."/>
            <person name="Ebert P.R."/>
            <person name="Nelson D."/>
            <person name="Scott J.G."/>
            <person name="Beeman R.W."/>
            <person name="Muthukrishnan S."/>
            <person name="Kramer K.J."/>
            <person name="Arakane Y."/>
            <person name="Beeman R.W."/>
            <person name="Zhu Q."/>
            <person name="Hogenkamp D."/>
            <person name="Dixit R."/>
            <person name="Oppert B."/>
            <person name="Jiang H."/>
            <person name="Zou Z."/>
            <person name="Marshall J."/>
            <person name="Elpidina E."/>
            <person name="Vinokurov K."/>
            <person name="Oppert C."/>
            <person name="Zou Z."/>
            <person name="Evans J."/>
            <person name="Lu Z."/>
            <person name="Zhao P."/>
            <person name="Sumathipala N."/>
            <person name="Altincicek B."/>
            <person name="Vilcinskas A."/>
            <person name="Williams M."/>
            <person name="Hultmark D."/>
            <person name="Hetru C."/>
            <person name="Jiang H."/>
            <person name="Grimmelikhuijzen C.J."/>
            <person name="Hauser F."/>
            <person name="Cazzamali G."/>
            <person name="Williamson M."/>
            <person name="Park Y."/>
            <person name="Li B."/>
            <person name="Tanaka Y."/>
            <person name="Predel R."/>
            <person name="Neupert S."/>
            <person name="Schachtner J."/>
            <person name="Verleyen P."/>
            <person name="Raible F."/>
            <person name="Bork P."/>
            <person name="Friedrich M."/>
            <person name="Walden K.K."/>
            <person name="Robertson H.M."/>
            <person name="Angeli S."/>
            <person name="Foret S."/>
            <person name="Bucher G."/>
            <person name="Schuetz S."/>
            <person name="Maleszka R."/>
            <person name="Wimmer E.A."/>
            <person name="Beeman R.W."/>
            <person name="Lorenzen M."/>
            <person name="Tomoyasu Y."/>
            <person name="Miller S.C."/>
            <person name="Grossmann D."/>
            <person name="Bucher G."/>
        </authorList>
    </citation>
    <scope>NUCLEOTIDE SEQUENCE [LARGE SCALE GENOMIC DNA]</scope>
    <source>
        <strain evidence="1 2">Georgia GA2</strain>
    </source>
</reference>